<dbReference type="HOGENOM" id="CLU_049413_3_8_1"/>
<evidence type="ECO:0000256" key="4">
    <source>
        <dbReference type="ARBA" id="ARBA00022487"/>
    </source>
</evidence>
<evidence type="ECO:0000313" key="12">
    <source>
        <dbReference type="Proteomes" id="UP000053257"/>
    </source>
</evidence>
<proteinExistence type="inferred from homology"/>
<keyword evidence="4" id="KW-0719">Serine esterase</keyword>
<dbReference type="OrthoDB" id="2418081at2759"/>
<evidence type="ECO:0000313" key="11">
    <source>
        <dbReference type="EMBL" id="KIP08535.1"/>
    </source>
</evidence>
<dbReference type="SUPFAM" id="SSF53474">
    <property type="entry name" value="alpha/beta-Hydrolases"/>
    <property type="match status" value="1"/>
</dbReference>
<protein>
    <recommendedName>
        <fullName evidence="3">Acyl-protein thioesterase 1</fullName>
        <ecNumber evidence="2">3.1.2.22</ecNumber>
    </recommendedName>
    <alternativeName>
        <fullName evidence="8">Palmitoyl-protein hydrolase</fullName>
    </alternativeName>
</protein>
<evidence type="ECO:0000256" key="9">
    <source>
        <dbReference type="ARBA" id="ARBA00047337"/>
    </source>
</evidence>
<keyword evidence="12" id="KW-1185">Reference proteome</keyword>
<accession>A0A0C3SC54</accession>
<dbReference type="InterPro" id="IPR029058">
    <property type="entry name" value="AB_hydrolase_fold"/>
</dbReference>
<dbReference type="InterPro" id="IPR050565">
    <property type="entry name" value="LYPA1-2/EST-like"/>
</dbReference>
<dbReference type="PANTHER" id="PTHR10655">
    <property type="entry name" value="LYSOPHOSPHOLIPASE-RELATED"/>
    <property type="match status" value="1"/>
</dbReference>
<dbReference type="GO" id="GO:0005737">
    <property type="term" value="C:cytoplasm"/>
    <property type="evidence" value="ECO:0007669"/>
    <property type="project" value="TreeGrafter"/>
</dbReference>
<dbReference type="AlphaFoldDB" id="A0A0C3SC54"/>
<sequence length="239" mass="25806">MAGLQPLKFLTVPARAKHTATVIFVHGLGDSGNGWQPVASLLGNVPSLQHIKWILPHAPRIPVTANGGSIMPAWYDIVAFGSTVEDEQGILRSAHSLNELISAEVEAGIPAERVIIGGFSQGGAMSLTTGLTSERKLGGIVIMSSYLPLRPKIKEMVGTHAQHLPIFWGHGTSDPIVKFERAKQSIEFLKSEIGVLDASAESRIGLEFHQYPGLVHSSNDEEIGALKVWLEKVLPQKDE</sequence>
<dbReference type="GO" id="GO:0052689">
    <property type="term" value="F:carboxylic ester hydrolase activity"/>
    <property type="evidence" value="ECO:0007669"/>
    <property type="project" value="UniProtKB-KW"/>
</dbReference>
<evidence type="ECO:0000256" key="5">
    <source>
        <dbReference type="ARBA" id="ARBA00022801"/>
    </source>
</evidence>
<feature type="domain" description="Phospholipase/carboxylesterase/thioesterase" evidence="10">
    <location>
        <begin position="12"/>
        <end position="233"/>
    </location>
</feature>
<gene>
    <name evidence="11" type="ORF">PHLGIDRAFT_104176</name>
</gene>
<evidence type="ECO:0000256" key="6">
    <source>
        <dbReference type="ARBA" id="ARBA00022832"/>
    </source>
</evidence>
<dbReference type="STRING" id="745531.A0A0C3SC54"/>
<evidence type="ECO:0000256" key="1">
    <source>
        <dbReference type="ARBA" id="ARBA00006499"/>
    </source>
</evidence>
<dbReference type="EC" id="3.1.2.22" evidence="2"/>
<dbReference type="Proteomes" id="UP000053257">
    <property type="component" value="Unassembled WGS sequence"/>
</dbReference>
<evidence type="ECO:0000256" key="8">
    <source>
        <dbReference type="ARBA" id="ARBA00031195"/>
    </source>
</evidence>
<comment type="similarity">
    <text evidence="1">Belongs to the AB hydrolase superfamily. AB hydrolase 2 family.</text>
</comment>
<keyword evidence="6" id="KW-0443">Lipid metabolism</keyword>
<keyword evidence="6" id="KW-0276">Fatty acid metabolism</keyword>
<reference evidence="11 12" key="1">
    <citation type="journal article" date="2014" name="PLoS Genet.">
        <title>Analysis of the Phlebiopsis gigantea genome, transcriptome and secretome provides insight into its pioneer colonization strategies of wood.</title>
        <authorList>
            <person name="Hori C."/>
            <person name="Ishida T."/>
            <person name="Igarashi K."/>
            <person name="Samejima M."/>
            <person name="Suzuki H."/>
            <person name="Master E."/>
            <person name="Ferreira P."/>
            <person name="Ruiz-Duenas F.J."/>
            <person name="Held B."/>
            <person name="Canessa P."/>
            <person name="Larrondo L.F."/>
            <person name="Schmoll M."/>
            <person name="Druzhinina I.S."/>
            <person name="Kubicek C.P."/>
            <person name="Gaskell J.A."/>
            <person name="Kersten P."/>
            <person name="St John F."/>
            <person name="Glasner J."/>
            <person name="Sabat G."/>
            <person name="Splinter BonDurant S."/>
            <person name="Syed K."/>
            <person name="Yadav J."/>
            <person name="Mgbeahuruike A.C."/>
            <person name="Kovalchuk A."/>
            <person name="Asiegbu F.O."/>
            <person name="Lackner G."/>
            <person name="Hoffmeister D."/>
            <person name="Rencoret J."/>
            <person name="Gutierrez A."/>
            <person name="Sun H."/>
            <person name="Lindquist E."/>
            <person name="Barry K."/>
            <person name="Riley R."/>
            <person name="Grigoriev I.V."/>
            <person name="Henrissat B."/>
            <person name="Kues U."/>
            <person name="Berka R.M."/>
            <person name="Martinez A.T."/>
            <person name="Covert S.F."/>
            <person name="Blanchette R.A."/>
            <person name="Cullen D."/>
        </authorList>
    </citation>
    <scope>NUCLEOTIDE SEQUENCE [LARGE SCALE GENOMIC DNA]</scope>
    <source>
        <strain evidence="11 12">11061_1 CR5-6</strain>
    </source>
</reference>
<dbReference type="Pfam" id="PF02230">
    <property type="entry name" value="Abhydrolase_2"/>
    <property type="match status" value="1"/>
</dbReference>
<evidence type="ECO:0000256" key="2">
    <source>
        <dbReference type="ARBA" id="ARBA00012423"/>
    </source>
</evidence>
<name>A0A0C3SC54_PHLG1</name>
<comment type="catalytic activity">
    <reaction evidence="9">
        <text>S-hexadecanoyl-L-cysteinyl-[protein] + H2O = L-cysteinyl-[protein] + hexadecanoate + H(+)</text>
        <dbReference type="Rhea" id="RHEA:19233"/>
        <dbReference type="Rhea" id="RHEA-COMP:10131"/>
        <dbReference type="Rhea" id="RHEA-COMP:11032"/>
        <dbReference type="ChEBI" id="CHEBI:7896"/>
        <dbReference type="ChEBI" id="CHEBI:15377"/>
        <dbReference type="ChEBI" id="CHEBI:15378"/>
        <dbReference type="ChEBI" id="CHEBI:29950"/>
        <dbReference type="ChEBI" id="CHEBI:74151"/>
        <dbReference type="EC" id="3.1.2.22"/>
    </reaction>
</comment>
<keyword evidence="5" id="KW-0378">Hydrolase</keyword>
<dbReference type="GO" id="GO:0008474">
    <property type="term" value="F:palmitoyl-(protein) hydrolase activity"/>
    <property type="evidence" value="ECO:0007669"/>
    <property type="project" value="UniProtKB-EC"/>
</dbReference>
<dbReference type="PANTHER" id="PTHR10655:SF17">
    <property type="entry name" value="LYSOPHOSPHOLIPASE-LIKE PROTEIN 1"/>
    <property type="match status" value="1"/>
</dbReference>
<organism evidence="11 12">
    <name type="scientific">Phlebiopsis gigantea (strain 11061_1 CR5-6)</name>
    <name type="common">White-rot fungus</name>
    <name type="synonym">Peniophora gigantea</name>
    <dbReference type="NCBI Taxonomy" id="745531"/>
    <lineage>
        <taxon>Eukaryota</taxon>
        <taxon>Fungi</taxon>
        <taxon>Dikarya</taxon>
        <taxon>Basidiomycota</taxon>
        <taxon>Agaricomycotina</taxon>
        <taxon>Agaricomycetes</taxon>
        <taxon>Polyporales</taxon>
        <taxon>Phanerochaetaceae</taxon>
        <taxon>Phlebiopsis</taxon>
    </lineage>
</organism>
<evidence type="ECO:0000256" key="7">
    <source>
        <dbReference type="ARBA" id="ARBA00029392"/>
    </source>
</evidence>
<dbReference type="Gene3D" id="3.40.50.1820">
    <property type="entry name" value="alpha/beta hydrolase"/>
    <property type="match status" value="1"/>
</dbReference>
<evidence type="ECO:0000259" key="10">
    <source>
        <dbReference type="Pfam" id="PF02230"/>
    </source>
</evidence>
<dbReference type="InterPro" id="IPR003140">
    <property type="entry name" value="PLipase/COase/thioEstase"/>
</dbReference>
<evidence type="ECO:0000256" key="3">
    <source>
        <dbReference type="ARBA" id="ARBA00014923"/>
    </source>
</evidence>
<dbReference type="EMBL" id="KN840478">
    <property type="protein sequence ID" value="KIP08535.1"/>
    <property type="molecule type" value="Genomic_DNA"/>
</dbReference>
<comment type="function">
    <text evidence="7">Hydrolyzes fatty acids from S-acylated cysteine residues in proteins with a strong preference for palmitoylated G-alpha proteins over other acyl substrates. Mediates the deacylation of G-alpha proteins such as GPA1 in vivo, but has weak or no activity toward palmitoylated Ras proteins. Has weak lysophospholipase activity in vitro; however such activity may not exist in vivo.</text>
</comment>
<dbReference type="GO" id="GO:0006631">
    <property type="term" value="P:fatty acid metabolic process"/>
    <property type="evidence" value="ECO:0007669"/>
    <property type="project" value="UniProtKB-KW"/>
</dbReference>